<dbReference type="AlphaFoldDB" id="A0A4R8FV94"/>
<organism evidence="2 3">
    <name type="scientific">Modicisalibacter xianhensis</name>
    <dbReference type="NCBI Taxonomy" id="442341"/>
    <lineage>
        <taxon>Bacteria</taxon>
        <taxon>Pseudomonadati</taxon>
        <taxon>Pseudomonadota</taxon>
        <taxon>Gammaproteobacteria</taxon>
        <taxon>Oceanospirillales</taxon>
        <taxon>Halomonadaceae</taxon>
        <taxon>Modicisalibacter</taxon>
    </lineage>
</organism>
<evidence type="ECO:0000313" key="3">
    <source>
        <dbReference type="Proteomes" id="UP000294489"/>
    </source>
</evidence>
<dbReference type="EMBL" id="SOEC01000007">
    <property type="protein sequence ID" value="TDX29457.1"/>
    <property type="molecule type" value="Genomic_DNA"/>
</dbReference>
<name>A0A4R8FV94_9GAMM</name>
<sequence>MASGEPRPTELGEAVFIRGAGDKPKRRSDAMEGVGSVQGGIHSASSQACDRVSPESWKRCATQPLSGEAN</sequence>
<evidence type="ECO:0000313" key="2">
    <source>
        <dbReference type="EMBL" id="TDX29457.1"/>
    </source>
</evidence>
<reference evidence="2 3" key="1">
    <citation type="submission" date="2019-03" db="EMBL/GenBank/DDBJ databases">
        <title>Freshwater and sediment microbial communities from various areas in North America, analyzing microbe dynamics in response to fracking.</title>
        <authorList>
            <person name="Lamendella R."/>
        </authorList>
    </citation>
    <scope>NUCLEOTIDE SEQUENCE [LARGE SCALE GENOMIC DNA]</scope>
    <source>
        <strain evidence="2 3">6_TX</strain>
    </source>
</reference>
<feature type="compositionally biased region" description="Basic and acidic residues" evidence="1">
    <location>
        <begin position="20"/>
        <end position="30"/>
    </location>
</feature>
<proteinExistence type="predicted"/>
<evidence type="ECO:0000256" key="1">
    <source>
        <dbReference type="SAM" id="MobiDB-lite"/>
    </source>
</evidence>
<feature type="region of interest" description="Disordered" evidence="1">
    <location>
        <begin position="1"/>
        <end position="70"/>
    </location>
</feature>
<gene>
    <name evidence="2" type="ORF">DFO67_107133</name>
</gene>
<accession>A0A4R8FV94</accession>
<dbReference type="Proteomes" id="UP000294489">
    <property type="component" value="Unassembled WGS sequence"/>
</dbReference>
<protein>
    <submittedName>
        <fullName evidence="2">Uncharacterized protein</fullName>
    </submittedName>
</protein>
<comment type="caution">
    <text evidence="2">The sequence shown here is derived from an EMBL/GenBank/DDBJ whole genome shotgun (WGS) entry which is preliminary data.</text>
</comment>